<dbReference type="RefSeq" id="XP_013237959.1">
    <property type="nucleotide sequence ID" value="XM_013382505.1"/>
</dbReference>
<evidence type="ECO:0000313" key="1">
    <source>
        <dbReference type="EMBL" id="KGG51532.1"/>
    </source>
</evidence>
<accession>A0A098VR78</accession>
<proteinExistence type="predicted"/>
<gene>
    <name evidence="1" type="ORF">DI09_32p170</name>
</gene>
<protein>
    <submittedName>
        <fullName evidence="1">Uncharacterized protein</fullName>
    </submittedName>
</protein>
<dbReference type="GeneID" id="25259582"/>
<dbReference type="Proteomes" id="UP000029725">
    <property type="component" value="Unassembled WGS sequence"/>
</dbReference>
<organism evidence="1 2">
    <name type="scientific">Mitosporidium daphniae</name>
    <dbReference type="NCBI Taxonomy" id="1485682"/>
    <lineage>
        <taxon>Eukaryota</taxon>
        <taxon>Fungi</taxon>
        <taxon>Fungi incertae sedis</taxon>
        <taxon>Microsporidia</taxon>
        <taxon>Mitosporidium</taxon>
    </lineage>
</organism>
<sequence>MPMYDAYLGAYSQEPKFCKLSGCITHYTLARCLKNQLILKADSNVSVYSIPAICCSIYSMELEKGLSNTFDASHRDYIAFPNLSLRLSGYLPGKSRSEITAIHLDTFKFIQHLLDTVYLSGMAFASSSC</sequence>
<dbReference type="EMBL" id="JMKJ01000255">
    <property type="protein sequence ID" value="KGG51532.1"/>
    <property type="molecule type" value="Genomic_DNA"/>
</dbReference>
<dbReference type="AlphaFoldDB" id="A0A098VR78"/>
<name>A0A098VR78_9MICR</name>
<keyword evidence="2" id="KW-1185">Reference proteome</keyword>
<evidence type="ECO:0000313" key="2">
    <source>
        <dbReference type="Proteomes" id="UP000029725"/>
    </source>
</evidence>
<dbReference type="VEuPathDB" id="MicrosporidiaDB:DI09_32p170"/>
<dbReference type="HOGENOM" id="CLU_1949343_0_0_1"/>
<comment type="caution">
    <text evidence="1">The sequence shown here is derived from an EMBL/GenBank/DDBJ whole genome shotgun (WGS) entry which is preliminary data.</text>
</comment>
<reference evidence="1 2" key="1">
    <citation type="submission" date="2014-04" db="EMBL/GenBank/DDBJ databases">
        <title>A new species of microsporidia sheds light on the evolution of extreme parasitism.</title>
        <authorList>
            <person name="Haag K.L."/>
            <person name="James T.Y."/>
            <person name="Larsson R."/>
            <person name="Schaer T.M."/>
            <person name="Refardt D."/>
            <person name="Pombert J.-F."/>
            <person name="Ebert D."/>
        </authorList>
    </citation>
    <scope>NUCLEOTIDE SEQUENCE [LARGE SCALE GENOMIC DNA]</scope>
    <source>
        <strain evidence="1 2">UGP3</strain>
        <tissue evidence="1">Spores</tissue>
    </source>
</reference>